<dbReference type="SUPFAM" id="SSF53850">
    <property type="entry name" value="Periplasmic binding protein-like II"/>
    <property type="match status" value="1"/>
</dbReference>
<accession>A0A413LII9</accession>
<evidence type="ECO:0000256" key="1">
    <source>
        <dbReference type="SAM" id="MobiDB-lite"/>
    </source>
</evidence>
<dbReference type="InterPro" id="IPR006059">
    <property type="entry name" value="SBP"/>
</dbReference>
<dbReference type="Gene3D" id="3.40.190.10">
    <property type="entry name" value="Periplasmic binding protein-like II"/>
    <property type="match status" value="2"/>
</dbReference>
<dbReference type="InterPro" id="IPR050490">
    <property type="entry name" value="Bact_solute-bd_prot1"/>
</dbReference>
<dbReference type="RefSeq" id="WP_118042453.1">
    <property type="nucleotide sequence ID" value="NZ_BQNJ01000002.1"/>
</dbReference>
<dbReference type="GeneID" id="93150599"/>
<feature type="region of interest" description="Disordered" evidence="1">
    <location>
        <begin position="23"/>
        <end position="53"/>
    </location>
</feature>
<feature type="signal peptide" evidence="2">
    <location>
        <begin position="1"/>
        <end position="25"/>
    </location>
</feature>
<dbReference type="Proteomes" id="UP001055091">
    <property type="component" value="Unassembled WGS sequence"/>
</dbReference>
<gene>
    <name evidence="3" type="ORF">CE91St55_63030</name>
</gene>
<name>A0A413LII9_9FIRM</name>
<evidence type="ECO:0000313" key="4">
    <source>
        <dbReference type="Proteomes" id="UP001055091"/>
    </source>
</evidence>
<keyword evidence="2" id="KW-0732">Signal</keyword>
<feature type="chain" id="PRO_5043411327" evidence="2">
    <location>
        <begin position="26"/>
        <end position="455"/>
    </location>
</feature>
<dbReference type="EMBL" id="BQNJ01000002">
    <property type="protein sequence ID" value="GKH04322.1"/>
    <property type="molecule type" value="Genomic_DNA"/>
</dbReference>
<dbReference type="AlphaFoldDB" id="A0A413LII9"/>
<dbReference type="Pfam" id="PF13416">
    <property type="entry name" value="SBP_bac_8"/>
    <property type="match status" value="1"/>
</dbReference>
<dbReference type="PROSITE" id="PS51257">
    <property type="entry name" value="PROKAR_LIPOPROTEIN"/>
    <property type="match status" value="1"/>
</dbReference>
<dbReference type="PANTHER" id="PTHR43649">
    <property type="entry name" value="ARABINOSE-BINDING PROTEIN-RELATED"/>
    <property type="match status" value="1"/>
</dbReference>
<evidence type="ECO:0000313" key="3">
    <source>
        <dbReference type="EMBL" id="GKH04322.1"/>
    </source>
</evidence>
<sequence>MRKMKWVFAAACLAFVLGGCGGNSSQPSDTAAPSAEASGETASTQQEQTADDKKGESVTLRFAWWGGDDRHTATLKAIEEYQKINPNVKIEAEYQGYDGYNDKILTQLAGGTQPDIMQTIATAAAEYQAAFPDSFVKLDQQDTFKLDVFDQGFLDSFCKAHDGSTVAVPSGVSSYNLVVNKTVTDAAGVELPDNMTWDEFLEYGKQIHAADPDYYMITLSDDDCNHFMRSYVRQLSGYWTISEDYEVVSDRDALVKAFTLLQSLYKEGIAEPMDTAFAYNGDKDANKKLLNNEIACSYRGSSSIINLDTSGGMVLDVINIPIDPDAKETGVITQPSQLFMVSEGPNREEALKFMQWLYTDEDAIRILSDCRGVPPTEIGRLQLEKENLLNPVVNKAITLALEKTDGAVPPVNENSEVYGYLFPLMQELCYDTISPEEAADELMANLTEIVEKLKP</sequence>
<evidence type="ECO:0000256" key="2">
    <source>
        <dbReference type="SAM" id="SignalP"/>
    </source>
</evidence>
<proteinExistence type="predicted"/>
<dbReference type="PANTHER" id="PTHR43649:SF12">
    <property type="entry name" value="DIACETYLCHITOBIOSE BINDING PROTEIN DASA"/>
    <property type="match status" value="1"/>
</dbReference>
<protein>
    <submittedName>
        <fullName evidence="3">Sugar ABC transporter substrate-binding protein</fullName>
    </submittedName>
</protein>
<organism evidence="3 4">
    <name type="scientific">Hungatella hathewayi</name>
    <dbReference type="NCBI Taxonomy" id="154046"/>
    <lineage>
        <taxon>Bacteria</taxon>
        <taxon>Bacillati</taxon>
        <taxon>Bacillota</taxon>
        <taxon>Clostridia</taxon>
        <taxon>Lachnospirales</taxon>
        <taxon>Lachnospiraceae</taxon>
        <taxon>Hungatella</taxon>
    </lineage>
</organism>
<reference evidence="3" key="1">
    <citation type="submission" date="2022-01" db="EMBL/GenBank/DDBJ databases">
        <title>Novel bile acid biosynthetic pathways are enriched in the microbiome of centenarians.</title>
        <authorList>
            <person name="Sato Y."/>
            <person name="Atarashi K."/>
            <person name="Plichta R.D."/>
            <person name="Arai Y."/>
            <person name="Sasajima S."/>
            <person name="Kearney M.S."/>
            <person name="Suda W."/>
            <person name="Takeshita K."/>
            <person name="Sasaki T."/>
            <person name="Okamoto S."/>
            <person name="Skelly N.A."/>
            <person name="Okamura Y."/>
            <person name="Vlamakis H."/>
            <person name="Li Y."/>
            <person name="Tanoue T."/>
            <person name="Takei H."/>
            <person name="Nittono H."/>
            <person name="Narushima S."/>
            <person name="Irie J."/>
            <person name="Itoh H."/>
            <person name="Moriya K."/>
            <person name="Sugiura Y."/>
            <person name="Suematsu M."/>
            <person name="Moritoki N."/>
            <person name="Shibata S."/>
            <person name="Littman R.D."/>
            <person name="Fischbach A.M."/>
            <person name="Uwamino Y."/>
            <person name="Inoue T."/>
            <person name="Honda A."/>
            <person name="Hattori M."/>
            <person name="Murai T."/>
            <person name="Xavier J.R."/>
            <person name="Hirose N."/>
            <person name="Honda K."/>
        </authorList>
    </citation>
    <scope>NUCLEOTIDE SEQUENCE</scope>
    <source>
        <strain evidence="3">CE91-St55</strain>
    </source>
</reference>
<comment type="caution">
    <text evidence="3">The sequence shown here is derived from an EMBL/GenBank/DDBJ whole genome shotgun (WGS) entry which is preliminary data.</text>
</comment>